<dbReference type="KEGG" id="ebm:SG0102_21220"/>
<dbReference type="RefSeq" id="WP_125119939.1">
    <property type="nucleotide sequence ID" value="NZ_AP019309.1"/>
</dbReference>
<dbReference type="Pfam" id="PF09983">
    <property type="entry name" value="JetD_C"/>
    <property type="match status" value="1"/>
</dbReference>
<dbReference type="OrthoDB" id="9809365at2"/>
<evidence type="ECO:0000313" key="2">
    <source>
        <dbReference type="EMBL" id="BBH27188.1"/>
    </source>
</evidence>
<sequence>MSKKKITLDEILKPVIHEDYLEQVAYVHKLIKAGTLKPMKSSRGNGKSPALALKYWLIEEDQDYSAYKAELAYLYAPPLSFTYYRNHVDVYVKEREDVQALMTFFLKHSDKLNIAVSENERSFQIFHQEKYLKSSAGKRVLAHCEISLEDLHLTKTAEPFAYYAKTRKHPQTLLIIENKDPFCGMREHLLAGRSTIMEVPIDTLIYGAGKRILANLKDFEIASEPYMRDPSNTYYYYGDLDYEGIFIYETLSKGFPYPLRPFVPAYQKMLTSDVALLPLSKKDQNKHIASRFFSYFSKKDVEAMKAILSAGRYVPQEYLTISDY</sequence>
<accession>A0A3G9JS26</accession>
<gene>
    <name evidence="2" type="ORF">SG0102_21220</name>
</gene>
<organism evidence="2 3">
    <name type="scientific">Intestinibaculum porci</name>
    <dbReference type="NCBI Taxonomy" id="2487118"/>
    <lineage>
        <taxon>Bacteria</taxon>
        <taxon>Bacillati</taxon>
        <taxon>Bacillota</taxon>
        <taxon>Erysipelotrichia</taxon>
        <taxon>Erysipelotrichales</taxon>
        <taxon>Erysipelotrichaceae</taxon>
        <taxon>Intestinibaculum</taxon>
    </lineage>
</organism>
<protein>
    <recommendedName>
        <fullName evidence="1">Wadjet protein JetD C-terminal domain-containing protein</fullName>
    </recommendedName>
</protein>
<evidence type="ECO:0000259" key="1">
    <source>
        <dbReference type="Pfam" id="PF09983"/>
    </source>
</evidence>
<dbReference type="Proteomes" id="UP000268059">
    <property type="component" value="Chromosome"/>
</dbReference>
<dbReference type="AlphaFoldDB" id="A0A3G9JS26"/>
<proteinExistence type="predicted"/>
<dbReference type="EMBL" id="AP019309">
    <property type="protein sequence ID" value="BBH27188.1"/>
    <property type="molecule type" value="Genomic_DNA"/>
</dbReference>
<dbReference type="InParanoid" id="A0A3G9JS26"/>
<feature type="domain" description="Wadjet protein JetD C-terminal" evidence="1">
    <location>
        <begin position="149"/>
        <end position="256"/>
    </location>
</feature>
<keyword evidence="3" id="KW-1185">Reference proteome</keyword>
<evidence type="ECO:0000313" key="3">
    <source>
        <dbReference type="Proteomes" id="UP000268059"/>
    </source>
</evidence>
<reference evidence="2 3" key="1">
    <citation type="submission" date="2018-11" db="EMBL/GenBank/DDBJ databases">
        <title>Novel Erysipelotrichaceae bacterium isolated from small intestine of a swine.</title>
        <authorList>
            <person name="Kim J.S."/>
            <person name="Choe H."/>
            <person name="Lee Y.R."/>
            <person name="Kim K.M."/>
            <person name="Park D.S."/>
        </authorList>
    </citation>
    <scope>NUCLEOTIDE SEQUENCE [LARGE SCALE GENOMIC DNA]</scope>
    <source>
        <strain evidence="2 3">SG0102</strain>
    </source>
</reference>
<dbReference type="InterPro" id="IPR024534">
    <property type="entry name" value="JetD_C"/>
</dbReference>
<name>A0A3G9JS26_9FIRM</name>